<dbReference type="VEuPathDB" id="FungiDB:GGTG_02311"/>
<dbReference type="PANTHER" id="PTHR30383:SF31">
    <property type="entry name" value="SGNH HYDROLASE-TYPE ESTERASE DOMAIN-CONTAINING PROTEIN-RELATED"/>
    <property type="match status" value="1"/>
</dbReference>
<dbReference type="RefSeq" id="XP_009218346.1">
    <property type="nucleotide sequence ID" value="XM_009220082.1"/>
</dbReference>
<keyword evidence="1" id="KW-0732">Signal</keyword>
<dbReference type="InterPro" id="IPR013830">
    <property type="entry name" value="SGNH_hydro"/>
</dbReference>
<dbReference type="eggNOG" id="ENOG502SSIP">
    <property type="taxonomic scope" value="Eukaryota"/>
</dbReference>
<organism evidence="3">
    <name type="scientific">Gaeumannomyces tritici (strain R3-111a-1)</name>
    <name type="common">Wheat and barley take-all root rot fungus</name>
    <name type="synonym">Gaeumannomyces graminis var. tritici</name>
    <dbReference type="NCBI Taxonomy" id="644352"/>
    <lineage>
        <taxon>Eukaryota</taxon>
        <taxon>Fungi</taxon>
        <taxon>Dikarya</taxon>
        <taxon>Ascomycota</taxon>
        <taxon>Pezizomycotina</taxon>
        <taxon>Sordariomycetes</taxon>
        <taxon>Sordariomycetidae</taxon>
        <taxon>Magnaporthales</taxon>
        <taxon>Magnaporthaceae</taxon>
        <taxon>Gaeumannomyces</taxon>
    </lineage>
</organism>
<dbReference type="OrthoDB" id="3915838at2759"/>
<sequence>MLASVSLLFAAAGSAMAGPLLVARQEEAAAAAGPVPLRIMCIGASVTFGVGSSTGNSYRKDLRDLLTADGVNFTSKDTVNFVGTRKNGDFADNQVEATSGFVISQIAKATAEAAPKLLPNLVLVDVGTNNCNKGKNVPDAGQQVEALIRDIYAKSPGATVVMPTVLVNKVAAQEKCRVDENAQFAAMADKLKAEGAKFVFVDMRSAEGPTTADLSDTRHPNDAGYVKMANVFFGGIQQAAAQGFLTAPADNGTPADGNAA</sequence>
<evidence type="ECO:0000256" key="1">
    <source>
        <dbReference type="SAM" id="SignalP"/>
    </source>
</evidence>
<evidence type="ECO:0000313" key="5">
    <source>
        <dbReference type="Proteomes" id="UP000006039"/>
    </source>
</evidence>
<evidence type="ECO:0000313" key="3">
    <source>
        <dbReference type="EMBL" id="EJT82337.1"/>
    </source>
</evidence>
<dbReference type="GO" id="GO:0004622">
    <property type="term" value="F:phosphatidylcholine lysophospholipase activity"/>
    <property type="evidence" value="ECO:0007669"/>
    <property type="project" value="TreeGrafter"/>
</dbReference>
<proteinExistence type="predicted"/>
<dbReference type="InterPro" id="IPR051532">
    <property type="entry name" value="Ester_Hydrolysis_Enzymes"/>
</dbReference>
<dbReference type="Pfam" id="PF13472">
    <property type="entry name" value="Lipase_GDSL_2"/>
    <property type="match status" value="1"/>
</dbReference>
<feature type="domain" description="SGNH hydrolase-type esterase" evidence="2">
    <location>
        <begin position="41"/>
        <end position="225"/>
    </location>
</feature>
<feature type="signal peptide" evidence="1">
    <location>
        <begin position="1"/>
        <end position="17"/>
    </location>
</feature>
<reference evidence="3" key="2">
    <citation type="submission" date="2010-07" db="EMBL/GenBank/DDBJ databases">
        <authorList>
            <consortium name="The Broad Institute Genome Sequencing Platform"/>
            <consortium name="Broad Institute Genome Sequencing Center for Infectious Disease"/>
            <person name="Ma L.-J."/>
            <person name="Dead R."/>
            <person name="Young S."/>
            <person name="Zeng Q."/>
            <person name="Koehrsen M."/>
            <person name="Alvarado L."/>
            <person name="Berlin A."/>
            <person name="Chapman S.B."/>
            <person name="Chen Z."/>
            <person name="Freedman E."/>
            <person name="Gellesch M."/>
            <person name="Goldberg J."/>
            <person name="Griggs A."/>
            <person name="Gujja S."/>
            <person name="Heilman E.R."/>
            <person name="Heiman D."/>
            <person name="Hepburn T."/>
            <person name="Howarth C."/>
            <person name="Jen D."/>
            <person name="Larson L."/>
            <person name="Mehta T."/>
            <person name="Neiman D."/>
            <person name="Pearson M."/>
            <person name="Roberts A."/>
            <person name="Saif S."/>
            <person name="Shea T."/>
            <person name="Shenoy N."/>
            <person name="Sisk P."/>
            <person name="Stolte C."/>
            <person name="Sykes S."/>
            <person name="Walk T."/>
            <person name="White J."/>
            <person name="Yandava C."/>
            <person name="Haas B."/>
            <person name="Nusbaum C."/>
            <person name="Birren B."/>
        </authorList>
    </citation>
    <scope>NUCLEOTIDE SEQUENCE</scope>
    <source>
        <strain evidence="3">R3-111a-1</strain>
    </source>
</reference>
<gene>
    <name evidence="4" type="primary">20342769</name>
    <name evidence="3" type="ORF">GGTG_02311</name>
</gene>
<evidence type="ECO:0000259" key="2">
    <source>
        <dbReference type="Pfam" id="PF13472"/>
    </source>
</evidence>
<dbReference type="EnsemblFungi" id="EJT82337">
    <property type="protein sequence ID" value="EJT82337"/>
    <property type="gene ID" value="GGTG_02311"/>
</dbReference>
<reference evidence="5" key="1">
    <citation type="submission" date="2010-07" db="EMBL/GenBank/DDBJ databases">
        <title>The genome sequence of Gaeumannomyces graminis var. tritici strain R3-111a-1.</title>
        <authorList>
            <consortium name="The Broad Institute Genome Sequencing Platform"/>
            <person name="Ma L.-J."/>
            <person name="Dead R."/>
            <person name="Young S."/>
            <person name="Zeng Q."/>
            <person name="Koehrsen M."/>
            <person name="Alvarado L."/>
            <person name="Berlin A."/>
            <person name="Chapman S.B."/>
            <person name="Chen Z."/>
            <person name="Freedman E."/>
            <person name="Gellesch M."/>
            <person name="Goldberg J."/>
            <person name="Griggs A."/>
            <person name="Gujja S."/>
            <person name="Heilman E.R."/>
            <person name="Heiman D."/>
            <person name="Hepburn T."/>
            <person name="Howarth C."/>
            <person name="Jen D."/>
            <person name="Larson L."/>
            <person name="Mehta T."/>
            <person name="Neiman D."/>
            <person name="Pearson M."/>
            <person name="Roberts A."/>
            <person name="Saif S."/>
            <person name="Shea T."/>
            <person name="Shenoy N."/>
            <person name="Sisk P."/>
            <person name="Stolte C."/>
            <person name="Sykes S."/>
            <person name="Walk T."/>
            <person name="White J."/>
            <person name="Yandava C."/>
            <person name="Haas B."/>
            <person name="Nusbaum C."/>
            <person name="Birren B."/>
        </authorList>
    </citation>
    <scope>NUCLEOTIDE SEQUENCE [LARGE SCALE GENOMIC DNA]</scope>
    <source>
        <strain evidence="5">R3-111a-1</strain>
    </source>
</reference>
<dbReference type="AlphaFoldDB" id="J3NM06"/>
<dbReference type="GeneID" id="20342769"/>
<reference evidence="4" key="4">
    <citation type="journal article" date="2015" name="G3 (Bethesda)">
        <title>Genome sequences of three phytopathogenic species of the Magnaporthaceae family of fungi.</title>
        <authorList>
            <person name="Okagaki L.H."/>
            <person name="Nunes C.C."/>
            <person name="Sailsbery J."/>
            <person name="Clay B."/>
            <person name="Brown D."/>
            <person name="John T."/>
            <person name="Oh Y."/>
            <person name="Young N."/>
            <person name="Fitzgerald M."/>
            <person name="Haas B.J."/>
            <person name="Zeng Q."/>
            <person name="Young S."/>
            <person name="Adiconis X."/>
            <person name="Fan L."/>
            <person name="Levin J.Z."/>
            <person name="Mitchell T.K."/>
            <person name="Okubara P.A."/>
            <person name="Farman M.L."/>
            <person name="Kohn L.M."/>
            <person name="Birren B."/>
            <person name="Ma L.-J."/>
            <person name="Dean R.A."/>
        </authorList>
    </citation>
    <scope>NUCLEOTIDE SEQUENCE</scope>
    <source>
        <strain evidence="4">R3-111a-1</strain>
    </source>
</reference>
<dbReference type="Proteomes" id="UP000006039">
    <property type="component" value="Unassembled WGS sequence"/>
</dbReference>
<dbReference type="EMBL" id="GL385395">
    <property type="protein sequence ID" value="EJT82337.1"/>
    <property type="molecule type" value="Genomic_DNA"/>
</dbReference>
<dbReference type="PANTHER" id="PTHR30383">
    <property type="entry name" value="THIOESTERASE 1/PROTEASE 1/LYSOPHOSPHOLIPASE L1"/>
    <property type="match status" value="1"/>
</dbReference>
<evidence type="ECO:0000313" key="4">
    <source>
        <dbReference type="EnsemblFungi" id="EJT82337"/>
    </source>
</evidence>
<accession>J3NM06</accession>
<reference evidence="3" key="3">
    <citation type="submission" date="2010-09" db="EMBL/GenBank/DDBJ databases">
        <title>Annotation of Gaeumannomyces graminis var. tritici R3-111a-1.</title>
        <authorList>
            <consortium name="The Broad Institute Genome Sequencing Platform"/>
            <person name="Ma L.-J."/>
            <person name="Dead R."/>
            <person name="Young S.K."/>
            <person name="Zeng Q."/>
            <person name="Gargeya S."/>
            <person name="Fitzgerald M."/>
            <person name="Haas B."/>
            <person name="Abouelleil A."/>
            <person name="Alvarado L."/>
            <person name="Arachchi H.M."/>
            <person name="Berlin A."/>
            <person name="Brown A."/>
            <person name="Chapman S.B."/>
            <person name="Chen Z."/>
            <person name="Dunbar C."/>
            <person name="Freedman E."/>
            <person name="Gearin G."/>
            <person name="Gellesch M."/>
            <person name="Goldberg J."/>
            <person name="Griggs A."/>
            <person name="Gujja S."/>
            <person name="Heiman D."/>
            <person name="Howarth C."/>
            <person name="Larson L."/>
            <person name="Lui A."/>
            <person name="MacDonald P.J.P."/>
            <person name="Mehta T."/>
            <person name="Montmayeur A."/>
            <person name="Murphy C."/>
            <person name="Neiman D."/>
            <person name="Pearson M."/>
            <person name="Priest M."/>
            <person name="Roberts A."/>
            <person name="Saif S."/>
            <person name="Shea T."/>
            <person name="Shenoy N."/>
            <person name="Sisk P."/>
            <person name="Stolte C."/>
            <person name="Sykes S."/>
            <person name="Yandava C."/>
            <person name="Wortman J."/>
            <person name="Nusbaum C."/>
            <person name="Birren B."/>
        </authorList>
    </citation>
    <scope>NUCLEOTIDE SEQUENCE</scope>
    <source>
        <strain evidence="3">R3-111a-1</strain>
    </source>
</reference>
<dbReference type="InterPro" id="IPR036514">
    <property type="entry name" value="SGNH_hydro_sf"/>
</dbReference>
<dbReference type="Gene3D" id="3.40.50.1110">
    <property type="entry name" value="SGNH hydrolase"/>
    <property type="match status" value="1"/>
</dbReference>
<protein>
    <recommendedName>
        <fullName evidence="2">SGNH hydrolase-type esterase domain-containing protein</fullName>
    </recommendedName>
</protein>
<name>J3NM06_GAET3</name>
<keyword evidence="5" id="KW-1185">Reference proteome</keyword>
<reference evidence="4" key="5">
    <citation type="submission" date="2018-04" db="UniProtKB">
        <authorList>
            <consortium name="EnsemblFungi"/>
        </authorList>
    </citation>
    <scope>IDENTIFICATION</scope>
    <source>
        <strain evidence="4">R3-111a-1</strain>
    </source>
</reference>
<dbReference type="SUPFAM" id="SSF52266">
    <property type="entry name" value="SGNH hydrolase"/>
    <property type="match status" value="1"/>
</dbReference>
<feature type="chain" id="PRO_5015094234" description="SGNH hydrolase-type esterase domain-containing protein" evidence="1">
    <location>
        <begin position="18"/>
        <end position="260"/>
    </location>
</feature>
<dbReference type="HOGENOM" id="CLU_044083_1_1_1"/>